<gene>
    <name evidence="4" type="ORF">Tsubulata_039728</name>
</gene>
<reference evidence="4" key="2">
    <citation type="journal article" date="2023" name="Plants (Basel)">
        <title>Annotation of the Turnera subulata (Passifloraceae) Draft Genome Reveals the S-Locus Evolved after the Divergence of Turneroideae from Passifloroideae in a Stepwise Manner.</title>
        <authorList>
            <person name="Henning P.M."/>
            <person name="Roalson E.H."/>
            <person name="Mir W."/>
            <person name="McCubbin A.G."/>
            <person name="Shore J.S."/>
        </authorList>
    </citation>
    <scope>NUCLEOTIDE SEQUENCE</scope>
    <source>
        <strain evidence="4">F60SS</strain>
    </source>
</reference>
<dbReference type="InterPro" id="IPR012677">
    <property type="entry name" value="Nucleotide-bd_a/b_plait_sf"/>
</dbReference>
<feature type="region of interest" description="Disordered" evidence="2">
    <location>
        <begin position="326"/>
        <end position="386"/>
    </location>
</feature>
<dbReference type="Pfam" id="PF00076">
    <property type="entry name" value="RRM_1"/>
    <property type="match status" value="1"/>
</dbReference>
<dbReference type="SUPFAM" id="SSF54928">
    <property type="entry name" value="RNA-binding domain, RBD"/>
    <property type="match status" value="1"/>
</dbReference>
<name>A0A9Q0G3Y2_9ROSI</name>
<dbReference type="OrthoDB" id="861279at2759"/>
<dbReference type="AlphaFoldDB" id="A0A9Q0G3Y2"/>
<dbReference type="PANTHER" id="PTHR34427:SF5">
    <property type="entry name" value="DUF4283 DOMAIN-CONTAINING PROTEIN"/>
    <property type="match status" value="1"/>
</dbReference>
<evidence type="ECO:0000313" key="4">
    <source>
        <dbReference type="EMBL" id="KAJ4843138.1"/>
    </source>
</evidence>
<dbReference type="SMART" id="SM00360">
    <property type="entry name" value="RRM"/>
    <property type="match status" value="1"/>
</dbReference>
<dbReference type="GO" id="GO:0003723">
    <property type="term" value="F:RNA binding"/>
    <property type="evidence" value="ECO:0007669"/>
    <property type="project" value="UniProtKB-UniRule"/>
</dbReference>
<evidence type="ECO:0000259" key="3">
    <source>
        <dbReference type="PROSITE" id="PS50102"/>
    </source>
</evidence>
<dbReference type="Proteomes" id="UP001141552">
    <property type="component" value="Unassembled WGS sequence"/>
</dbReference>
<organism evidence="4 5">
    <name type="scientific">Turnera subulata</name>
    <dbReference type="NCBI Taxonomy" id="218843"/>
    <lineage>
        <taxon>Eukaryota</taxon>
        <taxon>Viridiplantae</taxon>
        <taxon>Streptophyta</taxon>
        <taxon>Embryophyta</taxon>
        <taxon>Tracheophyta</taxon>
        <taxon>Spermatophyta</taxon>
        <taxon>Magnoliopsida</taxon>
        <taxon>eudicotyledons</taxon>
        <taxon>Gunneridae</taxon>
        <taxon>Pentapetalae</taxon>
        <taxon>rosids</taxon>
        <taxon>fabids</taxon>
        <taxon>Malpighiales</taxon>
        <taxon>Passifloraceae</taxon>
        <taxon>Turnera</taxon>
    </lineage>
</organism>
<comment type="caution">
    <text evidence="4">The sequence shown here is derived from an EMBL/GenBank/DDBJ whole genome shotgun (WGS) entry which is preliminary data.</text>
</comment>
<dbReference type="PANTHER" id="PTHR34427">
    <property type="entry name" value="DUF4283 DOMAIN PROTEIN"/>
    <property type="match status" value="1"/>
</dbReference>
<keyword evidence="1" id="KW-0694">RNA-binding</keyword>
<protein>
    <recommendedName>
        <fullName evidence="3">RRM domain-containing protein</fullName>
    </recommendedName>
</protein>
<proteinExistence type="predicted"/>
<feature type="region of interest" description="Disordered" evidence="2">
    <location>
        <begin position="423"/>
        <end position="443"/>
    </location>
</feature>
<dbReference type="PROSITE" id="PS50102">
    <property type="entry name" value="RRM"/>
    <property type="match status" value="1"/>
</dbReference>
<evidence type="ECO:0000313" key="5">
    <source>
        <dbReference type="Proteomes" id="UP001141552"/>
    </source>
</evidence>
<evidence type="ECO:0000256" key="1">
    <source>
        <dbReference type="PROSITE-ProRule" id="PRU00176"/>
    </source>
</evidence>
<reference evidence="4" key="1">
    <citation type="submission" date="2022-02" db="EMBL/GenBank/DDBJ databases">
        <authorList>
            <person name="Henning P.M."/>
            <person name="McCubbin A.G."/>
            <person name="Shore J.S."/>
        </authorList>
    </citation>
    <scope>NUCLEOTIDE SEQUENCE</scope>
    <source>
        <strain evidence="4">F60SS</strain>
        <tissue evidence="4">Leaves</tissue>
    </source>
</reference>
<accession>A0A9Q0G3Y2</accession>
<dbReference type="Gene3D" id="3.30.70.330">
    <property type="match status" value="1"/>
</dbReference>
<feature type="domain" description="RRM" evidence="3">
    <location>
        <begin position="25"/>
        <end position="102"/>
    </location>
</feature>
<feature type="compositionally biased region" description="Low complexity" evidence="2">
    <location>
        <begin position="431"/>
        <end position="441"/>
    </location>
</feature>
<dbReference type="InterPro" id="IPR000504">
    <property type="entry name" value="RRM_dom"/>
</dbReference>
<dbReference type="InterPro" id="IPR035979">
    <property type="entry name" value="RBD_domain_sf"/>
</dbReference>
<feature type="compositionally biased region" description="Basic and acidic residues" evidence="2">
    <location>
        <begin position="335"/>
        <end position="380"/>
    </location>
</feature>
<evidence type="ECO:0000256" key="2">
    <source>
        <dbReference type="SAM" id="MobiDB-lite"/>
    </source>
</evidence>
<sequence length="567" mass="63318">MAKPSYFLKWSREIVQRATDNGDAVSLYVENIAEAWEPANVYRIMSKYGEVMDVYVPSKRARNGLRFCFVRFRGVRDLQRLLGDVNRIQVEQGRVRANLAKGRGRAMASTRPRLFRRALRKEEQCYSDVMQPRHAQPQAEQAVQPSAETMFIPTSDTLSWLARCIVGVLKDPTKMDMMPMIWSIHRLDDVMISELGGDRIVACFPSKEAMAQFMGATPEWVQLWFQTLTPWNHGMRAVNRRRWLTLRGVPLNAWYQEFFDMVGSVFGRLIQIDTDTANRRFLGDACIQVLTEQGGVINRTMDVTVGGKKYKIDVVESCFTAMKDKISSGDQSESGSDHSEPPSESGSDHSKPPSESEDGGEKISGEDANQEREDNGDKGDSTPVMGSNANLGLKCAVPIASPTHNLECNSELGYHITPPRVSLHTTEHDASPSLSNSASGSQCSTQQFHGSFDACYIKYLENRLAKAIQSRRVHRGRKIKKVKDNGSVVSADSSIHSDIRRVNLRLSQQVVSQHQDVSFQEVEAQETVAVGDSLGWDNSGNQQIVVSMAETLVEKEACEWSKACADV</sequence>
<keyword evidence="5" id="KW-1185">Reference proteome</keyword>
<dbReference type="EMBL" id="JAKUCV010002308">
    <property type="protein sequence ID" value="KAJ4843138.1"/>
    <property type="molecule type" value="Genomic_DNA"/>
</dbReference>